<feature type="transmembrane region" description="Helical" evidence="1">
    <location>
        <begin position="72"/>
        <end position="100"/>
    </location>
</feature>
<name>A0A8D8CN57_CULPI</name>
<keyword evidence="1" id="KW-0812">Transmembrane</keyword>
<protein>
    <submittedName>
        <fullName evidence="2">(northern house mosquito) hypothetical protein</fullName>
    </submittedName>
</protein>
<evidence type="ECO:0000256" key="1">
    <source>
        <dbReference type="SAM" id="Phobius"/>
    </source>
</evidence>
<proteinExistence type="predicted"/>
<keyword evidence="1" id="KW-0472">Membrane</keyword>
<feature type="transmembrane region" description="Helical" evidence="1">
    <location>
        <begin position="6"/>
        <end position="26"/>
    </location>
</feature>
<evidence type="ECO:0000313" key="2">
    <source>
        <dbReference type="EMBL" id="CAG6496637.1"/>
    </source>
</evidence>
<dbReference type="AlphaFoldDB" id="A0A8D8CN57"/>
<accession>A0A8D8CN57</accession>
<feature type="transmembrane region" description="Helical" evidence="1">
    <location>
        <begin position="33"/>
        <end position="52"/>
    </location>
</feature>
<sequence>MHLNVTCVFVFMLVVFVLFCKCVFGVSQVCQRVCVFLCSCVLFAPIFTLFSVQPIPFLSLSSVLSQCFAQCLAVVVFVCLTFAHRDFLFPVFVFGCVLFLPL</sequence>
<organism evidence="2">
    <name type="scientific">Culex pipiens</name>
    <name type="common">House mosquito</name>
    <dbReference type="NCBI Taxonomy" id="7175"/>
    <lineage>
        <taxon>Eukaryota</taxon>
        <taxon>Metazoa</taxon>
        <taxon>Ecdysozoa</taxon>
        <taxon>Arthropoda</taxon>
        <taxon>Hexapoda</taxon>
        <taxon>Insecta</taxon>
        <taxon>Pterygota</taxon>
        <taxon>Neoptera</taxon>
        <taxon>Endopterygota</taxon>
        <taxon>Diptera</taxon>
        <taxon>Nematocera</taxon>
        <taxon>Culicoidea</taxon>
        <taxon>Culicidae</taxon>
        <taxon>Culicinae</taxon>
        <taxon>Culicini</taxon>
        <taxon>Culex</taxon>
        <taxon>Culex</taxon>
    </lineage>
</organism>
<dbReference type="EMBL" id="HBUE01131523">
    <property type="protein sequence ID" value="CAG6496637.1"/>
    <property type="molecule type" value="Transcribed_RNA"/>
</dbReference>
<keyword evidence="1" id="KW-1133">Transmembrane helix</keyword>
<reference evidence="2" key="1">
    <citation type="submission" date="2021-05" db="EMBL/GenBank/DDBJ databases">
        <authorList>
            <person name="Alioto T."/>
            <person name="Alioto T."/>
            <person name="Gomez Garrido J."/>
        </authorList>
    </citation>
    <scope>NUCLEOTIDE SEQUENCE</scope>
</reference>